<dbReference type="Proteomes" id="UP000175669">
    <property type="component" value="Unassembled WGS sequence"/>
</dbReference>
<dbReference type="SUPFAM" id="SSF52172">
    <property type="entry name" value="CheY-like"/>
    <property type="match status" value="1"/>
</dbReference>
<dbReference type="RefSeq" id="WP_070117114.1">
    <property type="nucleotide sequence ID" value="NZ_MASR01000001.1"/>
</dbReference>
<protein>
    <recommendedName>
        <fullName evidence="3">Response regulatory domain-containing protein</fullName>
    </recommendedName>
</protein>
<evidence type="ECO:0000313" key="4">
    <source>
        <dbReference type="EMBL" id="OFE13259.1"/>
    </source>
</evidence>
<feature type="domain" description="Response regulatory" evidence="3">
    <location>
        <begin position="4"/>
        <end position="122"/>
    </location>
</feature>
<evidence type="ECO:0000256" key="2">
    <source>
        <dbReference type="PROSITE-ProRule" id="PRU00169"/>
    </source>
</evidence>
<accession>A0A1E8CLG0</accession>
<dbReference type="SMART" id="SM00448">
    <property type="entry name" value="REC"/>
    <property type="match status" value="1"/>
</dbReference>
<gene>
    <name evidence="4" type="ORF">PHACT_09020</name>
</gene>
<organism evidence="4 5">
    <name type="scientific">Pseudohongiella acticola</name>
    <dbReference type="NCBI Taxonomy" id="1524254"/>
    <lineage>
        <taxon>Bacteria</taxon>
        <taxon>Pseudomonadati</taxon>
        <taxon>Pseudomonadota</taxon>
        <taxon>Gammaproteobacteria</taxon>
        <taxon>Pseudomonadales</taxon>
        <taxon>Pseudohongiellaceae</taxon>
        <taxon>Pseudohongiella</taxon>
    </lineage>
</organism>
<dbReference type="InterPro" id="IPR011006">
    <property type="entry name" value="CheY-like_superfamily"/>
</dbReference>
<dbReference type="OrthoDB" id="9800897at2"/>
<dbReference type="PANTHER" id="PTHR44591:SF3">
    <property type="entry name" value="RESPONSE REGULATORY DOMAIN-CONTAINING PROTEIN"/>
    <property type="match status" value="1"/>
</dbReference>
<dbReference type="AlphaFoldDB" id="A0A1E8CLG0"/>
<dbReference type="InterPro" id="IPR050595">
    <property type="entry name" value="Bact_response_regulator"/>
</dbReference>
<dbReference type="Pfam" id="PF00072">
    <property type="entry name" value="Response_reg"/>
    <property type="match status" value="1"/>
</dbReference>
<evidence type="ECO:0000313" key="5">
    <source>
        <dbReference type="Proteomes" id="UP000175669"/>
    </source>
</evidence>
<sequence length="278" mass="30286">MKIRILLIDDASFIRDLIKRTLRKYLPQGEVIEAADGRRAQSILNRQPIDLILSDWEMPGVSGEELLQWVRADEKLAQIPFVMITSLGGKEHIMRAVQAGVSDYLGKPFTGEELMHKVQKALVKSGKLNKAAAGPAAKGGPFSSLEILSGKGDGMPGGSLEALTGAAKSKESPKLKGTALVSWEDIEFRCMIKHISIDEVLLVCKRAAQHPSVFASVSVTLSPGNQAGQAINDLGAYVHSISAVEKRRDAEFLNLVLRFESPTDEQRTLLSSFILENP</sequence>
<comment type="caution">
    <text evidence="4">The sequence shown here is derived from an EMBL/GenBank/DDBJ whole genome shotgun (WGS) entry which is preliminary data.</text>
</comment>
<name>A0A1E8CLG0_9GAMM</name>
<evidence type="ECO:0000256" key="1">
    <source>
        <dbReference type="ARBA" id="ARBA00022553"/>
    </source>
</evidence>
<dbReference type="InterPro" id="IPR001789">
    <property type="entry name" value="Sig_transdc_resp-reg_receiver"/>
</dbReference>
<dbReference type="GO" id="GO:0000160">
    <property type="term" value="P:phosphorelay signal transduction system"/>
    <property type="evidence" value="ECO:0007669"/>
    <property type="project" value="InterPro"/>
</dbReference>
<dbReference type="STRING" id="1524254.PHACT_09020"/>
<evidence type="ECO:0000259" key="3">
    <source>
        <dbReference type="PROSITE" id="PS50110"/>
    </source>
</evidence>
<dbReference type="PROSITE" id="PS50110">
    <property type="entry name" value="RESPONSE_REGULATORY"/>
    <property type="match status" value="1"/>
</dbReference>
<feature type="modified residue" description="4-aspartylphosphate" evidence="2">
    <location>
        <position position="55"/>
    </location>
</feature>
<dbReference type="EMBL" id="MASR01000001">
    <property type="protein sequence ID" value="OFE13259.1"/>
    <property type="molecule type" value="Genomic_DNA"/>
</dbReference>
<proteinExistence type="predicted"/>
<dbReference type="Gene3D" id="3.40.50.2300">
    <property type="match status" value="1"/>
</dbReference>
<keyword evidence="5" id="KW-1185">Reference proteome</keyword>
<dbReference type="PANTHER" id="PTHR44591">
    <property type="entry name" value="STRESS RESPONSE REGULATOR PROTEIN 1"/>
    <property type="match status" value="1"/>
</dbReference>
<reference evidence="5" key="1">
    <citation type="submission" date="2016-07" db="EMBL/GenBank/DDBJ databases">
        <authorList>
            <person name="Florea S."/>
            <person name="Webb J.S."/>
            <person name="Jaromczyk J."/>
            <person name="Schardl C.L."/>
        </authorList>
    </citation>
    <scope>NUCLEOTIDE SEQUENCE [LARGE SCALE GENOMIC DNA]</scope>
    <source>
        <strain evidence="5">KCTC 42131</strain>
    </source>
</reference>
<keyword evidence="1 2" id="KW-0597">Phosphoprotein</keyword>